<evidence type="ECO:0000313" key="1">
    <source>
        <dbReference type="EMBL" id="KAK7400271.1"/>
    </source>
</evidence>
<sequence length="132" mass="14523">MNGNYVITRASGEHTLLWKNIYSTAKICASRLMDLFSAVRRCRSGRRPCHRLRLPPATLAPPATPPSEPPRAPTCVDKLHLSSPSRLLQPRVAARLAPSSAVLTGVRLAVISSPWIWSQIFHRASSSVFSLL</sequence>
<comment type="caution">
    <text evidence="1">The sequence shown here is derived from an EMBL/GenBank/DDBJ whole genome shotgun (WGS) entry which is preliminary data.</text>
</comment>
<dbReference type="Proteomes" id="UP001386955">
    <property type="component" value="Unassembled WGS sequence"/>
</dbReference>
<dbReference type="AlphaFoldDB" id="A0AAN9XNH0"/>
<keyword evidence="2" id="KW-1185">Reference proteome</keyword>
<proteinExistence type="predicted"/>
<protein>
    <submittedName>
        <fullName evidence="1">Uncharacterized protein</fullName>
    </submittedName>
</protein>
<gene>
    <name evidence="1" type="ORF">VNO78_11475</name>
</gene>
<evidence type="ECO:0000313" key="2">
    <source>
        <dbReference type="Proteomes" id="UP001386955"/>
    </source>
</evidence>
<reference evidence="1 2" key="1">
    <citation type="submission" date="2024-01" db="EMBL/GenBank/DDBJ databases">
        <title>The genomes of 5 underutilized Papilionoideae crops provide insights into root nodulation and disease resistanc.</title>
        <authorList>
            <person name="Jiang F."/>
        </authorList>
    </citation>
    <scope>NUCLEOTIDE SEQUENCE [LARGE SCALE GENOMIC DNA]</scope>
    <source>
        <strain evidence="1">DUOXIRENSHENG_FW03</strain>
        <tissue evidence="1">Leaves</tissue>
    </source>
</reference>
<name>A0AAN9XNH0_PSOTE</name>
<dbReference type="EMBL" id="JAYMYS010000003">
    <property type="protein sequence ID" value="KAK7400271.1"/>
    <property type="molecule type" value="Genomic_DNA"/>
</dbReference>
<organism evidence="1 2">
    <name type="scientific">Psophocarpus tetragonolobus</name>
    <name type="common">Winged bean</name>
    <name type="synonym">Dolichos tetragonolobus</name>
    <dbReference type="NCBI Taxonomy" id="3891"/>
    <lineage>
        <taxon>Eukaryota</taxon>
        <taxon>Viridiplantae</taxon>
        <taxon>Streptophyta</taxon>
        <taxon>Embryophyta</taxon>
        <taxon>Tracheophyta</taxon>
        <taxon>Spermatophyta</taxon>
        <taxon>Magnoliopsida</taxon>
        <taxon>eudicotyledons</taxon>
        <taxon>Gunneridae</taxon>
        <taxon>Pentapetalae</taxon>
        <taxon>rosids</taxon>
        <taxon>fabids</taxon>
        <taxon>Fabales</taxon>
        <taxon>Fabaceae</taxon>
        <taxon>Papilionoideae</taxon>
        <taxon>50 kb inversion clade</taxon>
        <taxon>NPAAA clade</taxon>
        <taxon>indigoferoid/millettioid clade</taxon>
        <taxon>Phaseoleae</taxon>
        <taxon>Psophocarpus</taxon>
    </lineage>
</organism>
<accession>A0AAN9XNH0</accession>